<dbReference type="SUPFAM" id="SSF56801">
    <property type="entry name" value="Acetyl-CoA synthetase-like"/>
    <property type="match status" value="1"/>
</dbReference>
<evidence type="ECO:0000313" key="5">
    <source>
        <dbReference type="Proteomes" id="UP000316256"/>
    </source>
</evidence>
<dbReference type="RefSeq" id="WP_142095239.1">
    <property type="nucleotide sequence ID" value="NZ_VIGH01000001.1"/>
</dbReference>
<dbReference type="CDD" id="cd05924">
    <property type="entry name" value="FACL_like_5"/>
    <property type="match status" value="1"/>
</dbReference>
<keyword evidence="5" id="KW-1185">Reference proteome</keyword>
<dbReference type="Gene3D" id="3.30.300.30">
    <property type="match status" value="1"/>
</dbReference>
<comment type="caution">
    <text evidence="4">The sequence shown here is derived from an EMBL/GenBank/DDBJ whole genome shotgun (WGS) entry which is preliminary data.</text>
</comment>
<evidence type="ECO:0000313" key="4">
    <source>
        <dbReference type="EMBL" id="TQF75155.1"/>
    </source>
</evidence>
<dbReference type="Pfam" id="PF00501">
    <property type="entry name" value="AMP-binding"/>
    <property type="match status" value="1"/>
</dbReference>
<dbReference type="PANTHER" id="PTHR43767:SF1">
    <property type="entry name" value="NONRIBOSOMAL PEPTIDE SYNTHASE PES1 (EUROFUNG)-RELATED"/>
    <property type="match status" value="1"/>
</dbReference>
<dbReference type="InterPro" id="IPR042099">
    <property type="entry name" value="ANL_N_sf"/>
</dbReference>
<dbReference type="AlphaFoldDB" id="A0A541BS85"/>
<dbReference type="Gene3D" id="3.40.50.12780">
    <property type="entry name" value="N-terminal domain of ligase-like"/>
    <property type="match status" value="1"/>
</dbReference>
<evidence type="ECO:0000256" key="1">
    <source>
        <dbReference type="SAM" id="MobiDB-lite"/>
    </source>
</evidence>
<dbReference type="InterPro" id="IPR025110">
    <property type="entry name" value="AMP-bd_C"/>
</dbReference>
<feature type="compositionally biased region" description="Basic and acidic residues" evidence="1">
    <location>
        <begin position="521"/>
        <end position="543"/>
    </location>
</feature>
<dbReference type="EMBL" id="VIGH01000001">
    <property type="protein sequence ID" value="TQF75155.1"/>
    <property type="molecule type" value="Genomic_DNA"/>
</dbReference>
<dbReference type="PROSITE" id="PS00455">
    <property type="entry name" value="AMP_BINDING"/>
    <property type="match status" value="1"/>
</dbReference>
<feature type="domain" description="AMP-binding enzyme C-terminal" evidence="3">
    <location>
        <begin position="449"/>
        <end position="524"/>
    </location>
</feature>
<dbReference type="OrthoDB" id="3443462at2"/>
<dbReference type="InterPro" id="IPR045851">
    <property type="entry name" value="AMP-bd_C_sf"/>
</dbReference>
<sequence>MALNIADFVEHSIDLNPERVALLDSDREFTYAQLEERTNRLAHHLQSRGVKPGDKVGIYSRNTIEAIEAMVAVFKARAVMVNVNYRYVENELQYIFENSDMVALVVERRYADKVANVLPNTPLLKAVVVVEDGTDLDYASFGGVEYEHALSESSPERDFGERSPDDIFMLYTGGTTGMPKGVMWRHEDWWRVLGGGVNFVTGERVEDEWELAKVGAASPAMVRFPIPPMIHGGSQSAVFHSLFGGGTLVMHPEFDGHAVWQVIDRHKVNLIFITGDAMARPMLDALKAGNPETGEPYDLSSLYVMASSAALFSPALKDEFLDLLPNRYITDSIGSSETGFGGLAAVTKGATHTGGPRVKIDAATVVLDDDGNVIEAGSGKVGVLARHGHIPLGYYKDEKKTAETFKVYNGVRYSIPGDYATVEEDGTVTMLGRGSVSINSGGEKIYPEEVEGAVKTHPDVFDVLVVGVPDERFGQRVSAVVATRDGARPSMNDIVAAARKEIAGYKVPRSVWFVDEIKRSPAGKPDYKWAKQQTEARDADDHFTNGNGNS</sequence>
<evidence type="ECO:0000259" key="2">
    <source>
        <dbReference type="Pfam" id="PF00501"/>
    </source>
</evidence>
<dbReference type="NCBIfam" id="NF005863">
    <property type="entry name" value="PRK07798.1"/>
    <property type="match status" value="1"/>
</dbReference>
<dbReference type="InterPro" id="IPR020845">
    <property type="entry name" value="AMP-binding_CS"/>
</dbReference>
<feature type="region of interest" description="Disordered" evidence="1">
    <location>
        <begin position="521"/>
        <end position="550"/>
    </location>
</feature>
<organism evidence="4 5">
    <name type="scientific">Rhodococcus spelaei</name>
    <dbReference type="NCBI Taxonomy" id="2546320"/>
    <lineage>
        <taxon>Bacteria</taxon>
        <taxon>Bacillati</taxon>
        <taxon>Actinomycetota</taxon>
        <taxon>Actinomycetes</taxon>
        <taxon>Mycobacteriales</taxon>
        <taxon>Nocardiaceae</taxon>
        <taxon>Rhodococcus</taxon>
    </lineage>
</organism>
<proteinExistence type="predicted"/>
<evidence type="ECO:0000259" key="3">
    <source>
        <dbReference type="Pfam" id="PF13193"/>
    </source>
</evidence>
<dbReference type="PANTHER" id="PTHR43767">
    <property type="entry name" value="LONG-CHAIN-FATTY-ACID--COA LIGASE"/>
    <property type="match status" value="1"/>
</dbReference>
<reference evidence="4 5" key="1">
    <citation type="submission" date="2019-06" db="EMBL/GenBank/DDBJ databases">
        <title>Rhodococcus spaelei sp. nov., isolated from a cave.</title>
        <authorList>
            <person name="Lee S.D."/>
        </authorList>
    </citation>
    <scope>NUCLEOTIDE SEQUENCE [LARGE SCALE GENOMIC DNA]</scope>
    <source>
        <strain evidence="4 5">C9-5</strain>
    </source>
</reference>
<dbReference type="InterPro" id="IPR050237">
    <property type="entry name" value="ATP-dep_AMP-bd_enzyme"/>
</dbReference>
<name>A0A541BS85_9NOCA</name>
<accession>A0A541BS85</accession>
<dbReference type="GO" id="GO:0016878">
    <property type="term" value="F:acid-thiol ligase activity"/>
    <property type="evidence" value="ECO:0007669"/>
    <property type="project" value="UniProtKB-ARBA"/>
</dbReference>
<gene>
    <name evidence="4" type="ORF">FK531_03665</name>
</gene>
<protein>
    <submittedName>
        <fullName evidence="4">Acyl-CoA synthetase</fullName>
    </submittedName>
</protein>
<dbReference type="InterPro" id="IPR000873">
    <property type="entry name" value="AMP-dep_synth/lig_dom"/>
</dbReference>
<dbReference type="Proteomes" id="UP000316256">
    <property type="component" value="Unassembled WGS sequence"/>
</dbReference>
<feature type="domain" description="AMP-dependent synthetase/ligase" evidence="2">
    <location>
        <begin position="10"/>
        <end position="388"/>
    </location>
</feature>
<dbReference type="Pfam" id="PF13193">
    <property type="entry name" value="AMP-binding_C"/>
    <property type="match status" value="1"/>
</dbReference>